<name>A0A166PCU8_9AGAM</name>
<proteinExistence type="predicted"/>
<evidence type="ECO:0000313" key="3">
    <source>
        <dbReference type="Proteomes" id="UP000076532"/>
    </source>
</evidence>
<feature type="non-terminal residue" evidence="2">
    <location>
        <position position="100"/>
    </location>
</feature>
<organism evidence="2 3">
    <name type="scientific">Athelia psychrophila</name>
    <dbReference type="NCBI Taxonomy" id="1759441"/>
    <lineage>
        <taxon>Eukaryota</taxon>
        <taxon>Fungi</taxon>
        <taxon>Dikarya</taxon>
        <taxon>Basidiomycota</taxon>
        <taxon>Agaricomycotina</taxon>
        <taxon>Agaricomycetes</taxon>
        <taxon>Agaricomycetidae</taxon>
        <taxon>Atheliales</taxon>
        <taxon>Atheliaceae</taxon>
        <taxon>Athelia</taxon>
    </lineage>
</organism>
<dbReference type="EMBL" id="KV417517">
    <property type="protein sequence ID" value="KZP25959.1"/>
    <property type="molecule type" value="Genomic_DNA"/>
</dbReference>
<keyword evidence="3" id="KW-1185">Reference proteome</keyword>
<evidence type="ECO:0000256" key="1">
    <source>
        <dbReference type="SAM" id="MobiDB-lite"/>
    </source>
</evidence>
<dbReference type="AlphaFoldDB" id="A0A166PCU8"/>
<evidence type="ECO:0000313" key="2">
    <source>
        <dbReference type="EMBL" id="KZP25959.1"/>
    </source>
</evidence>
<feature type="region of interest" description="Disordered" evidence="1">
    <location>
        <begin position="1"/>
        <end position="22"/>
    </location>
</feature>
<feature type="compositionally biased region" description="Gly residues" evidence="1">
    <location>
        <begin position="8"/>
        <end position="21"/>
    </location>
</feature>
<accession>A0A166PCU8</accession>
<protein>
    <submittedName>
        <fullName evidence="2">Uncharacterized protein</fullName>
    </submittedName>
</protein>
<dbReference type="Proteomes" id="UP000076532">
    <property type="component" value="Unassembled WGS sequence"/>
</dbReference>
<sequence>MLAAIVAGGDGGNEGRPGLGDGPRWSKLRSIGARNLAKPLDLVVLRKAILKFQEGGRPFSTLSLPQQSVAHLDANAMAELRGIISIGDFSDDWPMPFNFW</sequence>
<gene>
    <name evidence="2" type="ORF">FIBSPDRAFT_855250</name>
</gene>
<reference evidence="2 3" key="1">
    <citation type="journal article" date="2016" name="Mol. Biol. Evol.">
        <title>Comparative Genomics of Early-Diverging Mushroom-Forming Fungi Provides Insights into the Origins of Lignocellulose Decay Capabilities.</title>
        <authorList>
            <person name="Nagy L.G."/>
            <person name="Riley R."/>
            <person name="Tritt A."/>
            <person name="Adam C."/>
            <person name="Daum C."/>
            <person name="Floudas D."/>
            <person name="Sun H."/>
            <person name="Yadav J.S."/>
            <person name="Pangilinan J."/>
            <person name="Larsson K.H."/>
            <person name="Matsuura K."/>
            <person name="Barry K."/>
            <person name="Labutti K."/>
            <person name="Kuo R."/>
            <person name="Ohm R.A."/>
            <person name="Bhattacharya S.S."/>
            <person name="Shirouzu T."/>
            <person name="Yoshinaga Y."/>
            <person name="Martin F.M."/>
            <person name="Grigoriev I.V."/>
            <person name="Hibbett D.S."/>
        </authorList>
    </citation>
    <scope>NUCLEOTIDE SEQUENCE [LARGE SCALE GENOMIC DNA]</scope>
    <source>
        <strain evidence="2 3">CBS 109695</strain>
    </source>
</reference>